<keyword evidence="2" id="KW-1185">Reference proteome</keyword>
<dbReference type="Proteomes" id="UP001415857">
    <property type="component" value="Unassembled WGS sequence"/>
</dbReference>
<sequence>MRIPQTSRVPYLQAKVCLWGISNNTRERVGIPLTSRVLGCKTISIMCSCVPPPSGNKVQGEQKTAHRSLKEIITEKLHGLHSFPDTSCYKANHEAYAPKLVSIGPYYHRNHDLRAMDQHKLWYLRSLLVRKKDDTTLERYISELNKLQIEARSCYADFISLNDDEFVEMMLLDGCFIIEFVRNGYLKYVRSEAIHDPIFEANGIEYQIRRDIMLLENQLPHFVLSTFYNMTKDQEEGPFVEMMMKFLNHNLLQPCP</sequence>
<comment type="caution">
    <text evidence="1">The sequence shown here is derived from an EMBL/GenBank/DDBJ whole genome shotgun (WGS) entry which is preliminary data.</text>
</comment>
<accession>A0AAP0WVI2</accession>
<dbReference type="EMBL" id="JBBPBK010000007">
    <property type="protein sequence ID" value="KAK9280957.1"/>
    <property type="molecule type" value="Genomic_DNA"/>
</dbReference>
<proteinExistence type="predicted"/>
<reference evidence="1 2" key="1">
    <citation type="journal article" date="2024" name="Plant J.">
        <title>Genome sequences and population genomics reveal climatic adaptation and genomic divergence between two closely related sweetgum species.</title>
        <authorList>
            <person name="Xu W.Q."/>
            <person name="Ren C.Q."/>
            <person name="Zhang X.Y."/>
            <person name="Comes H.P."/>
            <person name="Liu X.H."/>
            <person name="Li Y.G."/>
            <person name="Kettle C.J."/>
            <person name="Jalonen R."/>
            <person name="Gaisberger H."/>
            <person name="Ma Y.Z."/>
            <person name="Qiu Y.X."/>
        </authorList>
    </citation>
    <scope>NUCLEOTIDE SEQUENCE [LARGE SCALE GENOMIC DNA]</scope>
    <source>
        <strain evidence="1">Hangzhou</strain>
    </source>
</reference>
<dbReference type="AlphaFoldDB" id="A0AAP0WVI2"/>
<dbReference type="PANTHER" id="PTHR31170">
    <property type="entry name" value="BNAC04G53230D PROTEIN"/>
    <property type="match status" value="1"/>
</dbReference>
<gene>
    <name evidence="1" type="ORF">L1049_003848</name>
</gene>
<protein>
    <submittedName>
        <fullName evidence="1">Uncharacterized protein</fullName>
    </submittedName>
</protein>
<dbReference type="Pfam" id="PF03140">
    <property type="entry name" value="DUF247"/>
    <property type="match status" value="1"/>
</dbReference>
<evidence type="ECO:0000313" key="1">
    <source>
        <dbReference type="EMBL" id="KAK9280957.1"/>
    </source>
</evidence>
<name>A0AAP0WVI2_LIQFO</name>
<dbReference type="InterPro" id="IPR004158">
    <property type="entry name" value="DUF247_pln"/>
</dbReference>
<organism evidence="1 2">
    <name type="scientific">Liquidambar formosana</name>
    <name type="common">Formosan gum</name>
    <dbReference type="NCBI Taxonomy" id="63359"/>
    <lineage>
        <taxon>Eukaryota</taxon>
        <taxon>Viridiplantae</taxon>
        <taxon>Streptophyta</taxon>
        <taxon>Embryophyta</taxon>
        <taxon>Tracheophyta</taxon>
        <taxon>Spermatophyta</taxon>
        <taxon>Magnoliopsida</taxon>
        <taxon>eudicotyledons</taxon>
        <taxon>Gunneridae</taxon>
        <taxon>Pentapetalae</taxon>
        <taxon>Saxifragales</taxon>
        <taxon>Altingiaceae</taxon>
        <taxon>Liquidambar</taxon>
    </lineage>
</organism>
<evidence type="ECO:0000313" key="2">
    <source>
        <dbReference type="Proteomes" id="UP001415857"/>
    </source>
</evidence>
<dbReference type="PANTHER" id="PTHR31170:SF17">
    <property type="match status" value="1"/>
</dbReference>